<dbReference type="GO" id="GO:0003677">
    <property type="term" value="F:DNA binding"/>
    <property type="evidence" value="ECO:0007669"/>
    <property type="project" value="UniProtKB-KW"/>
</dbReference>
<protein>
    <submittedName>
        <fullName evidence="2">DNA-binding protein</fullName>
    </submittedName>
</protein>
<accession>A0A344UFI1</accession>
<reference evidence="2 3" key="1">
    <citation type="submission" date="2018-05" db="EMBL/GenBank/DDBJ databases">
        <title>Genome sequencing, assembly and analysis of the novel insecticidal bacterium, Chromobacterium phragmitis.</title>
        <authorList>
            <person name="Sparks M.E."/>
            <person name="Blackburn M.B."/>
            <person name="Gundersen-Rindal D.E."/>
        </authorList>
    </citation>
    <scope>NUCLEOTIDE SEQUENCE [LARGE SCALE GENOMIC DNA]</scope>
    <source>
        <strain evidence="2">IIBBL 274-1</strain>
    </source>
</reference>
<dbReference type="EMBL" id="CP029554">
    <property type="protein sequence ID" value="AXE34029.1"/>
    <property type="molecule type" value="Genomic_DNA"/>
</dbReference>
<dbReference type="NCBIfam" id="TIGR04111">
    <property type="entry name" value="BcepMu_gp16"/>
    <property type="match status" value="1"/>
</dbReference>
<name>A0A344UFI1_9NEIS</name>
<feature type="region of interest" description="Disordered" evidence="1">
    <location>
        <begin position="57"/>
        <end position="77"/>
    </location>
</feature>
<dbReference type="InterPro" id="IPR026365">
    <property type="entry name" value="BcepMu_gp16"/>
</dbReference>
<sequence>MTVQRFKAWLRSQGKTIRQWAEENDFPPSAVYRVLNGVDKANFGRAHDIAVKAGIKGKEVSAGSTSSQTESRQSVAA</sequence>
<evidence type="ECO:0000313" key="2">
    <source>
        <dbReference type="EMBL" id="AXE34029.1"/>
    </source>
</evidence>
<proteinExistence type="predicted"/>
<gene>
    <name evidence="2" type="ORF">DK843_06775</name>
</gene>
<dbReference type="RefSeq" id="WP_114072881.1">
    <property type="nucleotide sequence ID" value="NZ_CP029554.1"/>
</dbReference>
<feature type="compositionally biased region" description="Polar residues" evidence="1">
    <location>
        <begin position="62"/>
        <end position="77"/>
    </location>
</feature>
<dbReference type="KEGG" id="chrb:DK843_06775"/>
<evidence type="ECO:0000256" key="1">
    <source>
        <dbReference type="SAM" id="MobiDB-lite"/>
    </source>
</evidence>
<dbReference type="AlphaFoldDB" id="A0A344UFI1"/>
<organism evidence="2 3">
    <name type="scientific">Chromobacterium phragmitis</name>
    <dbReference type="NCBI Taxonomy" id="2202141"/>
    <lineage>
        <taxon>Bacteria</taxon>
        <taxon>Pseudomonadati</taxon>
        <taxon>Pseudomonadota</taxon>
        <taxon>Betaproteobacteria</taxon>
        <taxon>Neisseriales</taxon>
        <taxon>Chromobacteriaceae</taxon>
        <taxon>Chromobacterium</taxon>
    </lineage>
</organism>
<dbReference type="Proteomes" id="UP000252038">
    <property type="component" value="Chromosome"/>
</dbReference>
<evidence type="ECO:0000313" key="3">
    <source>
        <dbReference type="Proteomes" id="UP000252038"/>
    </source>
</evidence>
<keyword evidence="2" id="KW-0238">DNA-binding</keyword>